<sequence>MVMSVTRRGAIVFASLGLAAGPQGTPAAQALARPTATGNIAQATAVSIFADDYPGAGDGTVAGTAALQNAFTAAQGKTLLLGVEKTYLITSSISAPKNMTLVSNGSKLVKTTIGAWAVVTNDGFNADLLDVQTPGHATTYDQGVYVAGSNVHICHLRVVSTQGDTPGLNGVVIGNAQSVNTTARTNVRIDRIEVSGFQRPVRILNLADSCISNIDIRNFILGVYVQNNVANVSFPRATISGTSPSSFAGPFSGMNGLLIESVLDYNTYGLRFHDWTIDGAPEHSYRIGGGGAVTDITYENCISRNPGNAPGNVSTGGAAFKALGAVGHWHSNIRYINCLAEDSNTDAAGINNFSQFNFGFCENVALVTPVVRKRRRSYSAHVALYLNSVRHFDIVSPNFRDTKATTVFIGKDGFDNSLSGVSDIRITGGIIDTAASAAQCLLFDTKQTITKNVYINDVICSRGQAAWRTNVATAAGADIGMYTNVNISIHYQNAPLGNVVPPVQTGNVEVTHRYQGPVYGGSMGGRNGSSYVDQRTGETRIRKAATWYLL</sequence>
<dbReference type="RefSeq" id="WP_208641962.1">
    <property type="nucleotide sequence ID" value="NZ_RBIR01000006.1"/>
</dbReference>
<evidence type="ECO:0008006" key="4">
    <source>
        <dbReference type="Google" id="ProtNLM"/>
    </source>
</evidence>
<keyword evidence="1" id="KW-0732">Signal</keyword>
<accession>A0A495EP40</accession>
<proteinExistence type="predicted"/>
<protein>
    <recommendedName>
        <fullName evidence="4">Pectate lyase superfamily protein domain-containing protein</fullName>
    </recommendedName>
</protein>
<dbReference type="SUPFAM" id="SSF51126">
    <property type="entry name" value="Pectin lyase-like"/>
    <property type="match status" value="1"/>
</dbReference>
<evidence type="ECO:0000313" key="3">
    <source>
        <dbReference type="Proteomes" id="UP000276055"/>
    </source>
</evidence>
<dbReference type="InterPro" id="IPR006311">
    <property type="entry name" value="TAT_signal"/>
</dbReference>
<dbReference type="InterPro" id="IPR011050">
    <property type="entry name" value="Pectin_lyase_fold/virulence"/>
</dbReference>
<dbReference type="AlphaFoldDB" id="A0A495EP40"/>
<evidence type="ECO:0000313" key="2">
    <source>
        <dbReference type="EMBL" id="RKR18684.1"/>
    </source>
</evidence>
<dbReference type="Gene3D" id="2.160.20.10">
    <property type="entry name" value="Single-stranded right-handed beta-helix, Pectin lyase-like"/>
    <property type="match status" value="1"/>
</dbReference>
<name>A0A495EP40_9MICC</name>
<dbReference type="EMBL" id="RBIR01000006">
    <property type="protein sequence ID" value="RKR18684.1"/>
    <property type="molecule type" value="Genomic_DNA"/>
</dbReference>
<dbReference type="PROSITE" id="PS51318">
    <property type="entry name" value="TAT"/>
    <property type="match status" value="1"/>
</dbReference>
<reference evidence="2 3" key="1">
    <citation type="submission" date="2018-10" db="EMBL/GenBank/DDBJ databases">
        <title>Genomic Encyclopedia of Type Strains, Phase IV (KMG-IV): sequencing the most valuable type-strain genomes for metagenomic binning, comparative biology and taxonomic classification.</title>
        <authorList>
            <person name="Goeker M."/>
        </authorList>
    </citation>
    <scope>NUCLEOTIDE SEQUENCE [LARGE SCALE GENOMIC DNA]</scope>
    <source>
        <strain evidence="2 3">DSM 25586</strain>
    </source>
</reference>
<dbReference type="InterPro" id="IPR012334">
    <property type="entry name" value="Pectin_lyas_fold"/>
</dbReference>
<evidence type="ECO:0000256" key="1">
    <source>
        <dbReference type="SAM" id="SignalP"/>
    </source>
</evidence>
<feature type="chain" id="PRO_5039588318" description="Pectate lyase superfamily protein domain-containing protein" evidence="1">
    <location>
        <begin position="20"/>
        <end position="550"/>
    </location>
</feature>
<comment type="caution">
    <text evidence="2">The sequence shown here is derived from an EMBL/GenBank/DDBJ whole genome shotgun (WGS) entry which is preliminary data.</text>
</comment>
<organism evidence="2 3">
    <name type="scientific">Arthrobacter oryzae</name>
    <dbReference type="NCBI Taxonomy" id="409290"/>
    <lineage>
        <taxon>Bacteria</taxon>
        <taxon>Bacillati</taxon>
        <taxon>Actinomycetota</taxon>
        <taxon>Actinomycetes</taxon>
        <taxon>Micrococcales</taxon>
        <taxon>Micrococcaceae</taxon>
        <taxon>Arthrobacter</taxon>
    </lineage>
</organism>
<gene>
    <name evidence="2" type="ORF">C8D78_2885</name>
</gene>
<feature type="signal peptide" evidence="1">
    <location>
        <begin position="1"/>
        <end position="19"/>
    </location>
</feature>
<dbReference type="Proteomes" id="UP000276055">
    <property type="component" value="Unassembled WGS sequence"/>
</dbReference>